<proteinExistence type="predicted"/>
<name>A0A6C0LUG6_9ZZZZ</name>
<feature type="region of interest" description="Disordered" evidence="1">
    <location>
        <begin position="69"/>
        <end position="92"/>
    </location>
</feature>
<dbReference type="EMBL" id="MN740560">
    <property type="protein sequence ID" value="QHU33648.1"/>
    <property type="molecule type" value="Genomic_DNA"/>
</dbReference>
<feature type="compositionally biased region" description="Basic and acidic residues" evidence="1">
    <location>
        <begin position="69"/>
        <end position="78"/>
    </location>
</feature>
<evidence type="ECO:0000256" key="1">
    <source>
        <dbReference type="SAM" id="MobiDB-lite"/>
    </source>
</evidence>
<dbReference type="AlphaFoldDB" id="A0A6C0LUG6"/>
<reference evidence="2" key="1">
    <citation type="journal article" date="2020" name="Nature">
        <title>Giant virus diversity and host interactions through global metagenomics.</title>
        <authorList>
            <person name="Schulz F."/>
            <person name="Roux S."/>
            <person name="Paez-Espino D."/>
            <person name="Jungbluth S."/>
            <person name="Walsh D.A."/>
            <person name="Denef V.J."/>
            <person name="McMahon K.D."/>
            <person name="Konstantinidis K.T."/>
            <person name="Eloe-Fadrosh E.A."/>
            <person name="Kyrpides N.C."/>
            <person name="Woyke T."/>
        </authorList>
    </citation>
    <scope>NUCLEOTIDE SEQUENCE</scope>
    <source>
        <strain evidence="2">GVMAG-S-1016704-121</strain>
    </source>
</reference>
<organism evidence="2">
    <name type="scientific">viral metagenome</name>
    <dbReference type="NCBI Taxonomy" id="1070528"/>
    <lineage>
        <taxon>unclassified sequences</taxon>
        <taxon>metagenomes</taxon>
        <taxon>organismal metagenomes</taxon>
    </lineage>
</organism>
<protein>
    <submittedName>
        <fullName evidence="2">Uncharacterized protein</fullName>
    </submittedName>
</protein>
<accession>A0A6C0LUG6</accession>
<evidence type="ECO:0000313" key="2">
    <source>
        <dbReference type="EMBL" id="QHU33648.1"/>
    </source>
</evidence>
<feature type="compositionally biased region" description="Polar residues" evidence="1">
    <location>
        <begin position="79"/>
        <end position="89"/>
    </location>
</feature>
<sequence>MRKSSMSNAAEFIKSNIRVLTRAFDDPLGEFSRNRYMGKYDIVRDSRTLNPTHTASEYQNLVNIGKEARRRSIVERSSRNPTNKRSSVNPHPVLETVDSSVEVWPSDGTWDGIYSDPLIHKIMYNANL</sequence>